<dbReference type="AlphaFoldDB" id="A0A6J2JG81"/>
<protein>
    <submittedName>
        <fullName evidence="3">Uncharacterized protein LOC114240933</fullName>
    </submittedName>
</protein>
<proteinExistence type="predicted"/>
<evidence type="ECO:0000313" key="3">
    <source>
        <dbReference type="RefSeq" id="XP_028027454.1"/>
    </source>
</evidence>
<reference evidence="3" key="1">
    <citation type="submission" date="2025-08" db="UniProtKB">
        <authorList>
            <consortium name="RefSeq"/>
        </authorList>
    </citation>
    <scope>IDENTIFICATION</scope>
    <source>
        <tissue evidence="3">Silk gland</tissue>
    </source>
</reference>
<dbReference type="Proteomes" id="UP000504629">
    <property type="component" value="Unplaced"/>
</dbReference>
<feature type="chain" id="PRO_5026921798" evidence="1">
    <location>
        <begin position="20"/>
        <end position="186"/>
    </location>
</feature>
<name>A0A6J2JG81_BOMMA</name>
<accession>A0A6J2JG81</accession>
<dbReference type="PANTHER" id="PTHR21112:SF0">
    <property type="entry name" value="CHEMOSENSORY PROTEIN A 29A-RELATED"/>
    <property type="match status" value="1"/>
</dbReference>
<organism evidence="2 3">
    <name type="scientific">Bombyx mandarina</name>
    <name type="common">Wild silk moth</name>
    <name type="synonym">Wild silkworm</name>
    <dbReference type="NCBI Taxonomy" id="7092"/>
    <lineage>
        <taxon>Eukaryota</taxon>
        <taxon>Metazoa</taxon>
        <taxon>Ecdysozoa</taxon>
        <taxon>Arthropoda</taxon>
        <taxon>Hexapoda</taxon>
        <taxon>Insecta</taxon>
        <taxon>Pterygota</taxon>
        <taxon>Neoptera</taxon>
        <taxon>Endopterygota</taxon>
        <taxon>Lepidoptera</taxon>
        <taxon>Glossata</taxon>
        <taxon>Ditrysia</taxon>
        <taxon>Bombycoidea</taxon>
        <taxon>Bombycidae</taxon>
        <taxon>Bombycinae</taxon>
        <taxon>Bombyx</taxon>
    </lineage>
</organism>
<evidence type="ECO:0000256" key="1">
    <source>
        <dbReference type="SAM" id="SignalP"/>
    </source>
</evidence>
<evidence type="ECO:0000313" key="2">
    <source>
        <dbReference type="Proteomes" id="UP000504629"/>
    </source>
</evidence>
<dbReference type="GeneID" id="114240933"/>
<feature type="signal peptide" evidence="1">
    <location>
        <begin position="1"/>
        <end position="19"/>
    </location>
</feature>
<dbReference type="PANTHER" id="PTHR21112">
    <property type="entry name" value="CHEMOSENSORY PROTEIN A 29A-RELATED"/>
    <property type="match status" value="1"/>
</dbReference>
<keyword evidence="2" id="KW-1185">Reference proteome</keyword>
<dbReference type="RefSeq" id="XP_028027454.1">
    <property type="nucleotide sequence ID" value="XM_028171653.1"/>
</dbReference>
<sequence length="186" mass="21607">MILFLYASILAASFALVTCFGEAIGTGKWMVHNIEDLPDNEQYMFRPKCRRNKLNRTHDCFRCELDLEFDIDNSYGLYIDVEKKVDGGYKPYMKMEYECLCCLLKEKMKDNFEKALTLAEIDPPDCPIPKGSYIIKDFVFDYSELEKTGVYGMFLAMTYVTNRTTENRLGGLKMNLEFDRFGSDDD</sequence>
<gene>
    <name evidence="3" type="primary">LOC114240933</name>
</gene>
<dbReference type="KEGG" id="bman:114240933"/>
<keyword evidence="1" id="KW-0732">Signal</keyword>
<dbReference type="OrthoDB" id="8179976at2759"/>